<accession>A0A6L9L242</accession>
<name>A0A6L9L242_9BACT</name>
<keyword evidence="2" id="KW-1133">Transmembrane helix</keyword>
<protein>
    <submittedName>
        <fullName evidence="3">Uncharacterized protein</fullName>
    </submittedName>
</protein>
<dbReference type="AlphaFoldDB" id="A0A6L9L242"/>
<evidence type="ECO:0000256" key="2">
    <source>
        <dbReference type="SAM" id="Phobius"/>
    </source>
</evidence>
<comment type="caution">
    <text evidence="3">The sequence shown here is derived from an EMBL/GenBank/DDBJ whole genome shotgun (WGS) entry which is preliminary data.</text>
</comment>
<keyword evidence="4" id="KW-1185">Reference proteome</keyword>
<evidence type="ECO:0000313" key="3">
    <source>
        <dbReference type="EMBL" id="NDU94595.1"/>
    </source>
</evidence>
<keyword evidence="2" id="KW-0472">Membrane</keyword>
<keyword evidence="2" id="KW-0812">Transmembrane</keyword>
<organism evidence="3 4">
    <name type="scientific">Spirosoma terrae</name>
    <dbReference type="NCBI Taxonomy" id="1968276"/>
    <lineage>
        <taxon>Bacteria</taxon>
        <taxon>Pseudomonadati</taxon>
        <taxon>Bacteroidota</taxon>
        <taxon>Cytophagia</taxon>
        <taxon>Cytophagales</taxon>
        <taxon>Cytophagaceae</taxon>
        <taxon>Spirosoma</taxon>
    </lineage>
</organism>
<feature type="transmembrane region" description="Helical" evidence="2">
    <location>
        <begin position="6"/>
        <end position="27"/>
    </location>
</feature>
<evidence type="ECO:0000256" key="1">
    <source>
        <dbReference type="SAM" id="MobiDB-lite"/>
    </source>
</evidence>
<dbReference type="RefSeq" id="WP_163944856.1">
    <property type="nucleotide sequence ID" value="NZ_JAAFZH010000002.1"/>
</dbReference>
<evidence type="ECO:0000313" key="4">
    <source>
        <dbReference type="Proteomes" id="UP000474175"/>
    </source>
</evidence>
<sequence>MKNMLFLYVLVIILGVALVVGGTIGLLKARAQQPEELLPLVVSPEPFELSDPDQAPTWDPQQESRKKFNERQMAWRKQKQEVEQTEKEVDRLLQEKMSLTNSLINCKTPESLQALKEQLYQSQQHFDVAMARHHQELQKWKATLLTD</sequence>
<dbReference type="Proteomes" id="UP000474175">
    <property type="component" value="Unassembled WGS sequence"/>
</dbReference>
<dbReference type="EMBL" id="JAAFZH010000002">
    <property type="protein sequence ID" value="NDU94595.1"/>
    <property type="molecule type" value="Genomic_DNA"/>
</dbReference>
<gene>
    <name evidence="3" type="ORF">GK108_06885</name>
</gene>
<reference evidence="3 4" key="1">
    <citation type="submission" date="2020-02" db="EMBL/GenBank/DDBJ databases">
        <title>Draft genome sequence of two Spirosoma agri KCTC 52727 and Spirosoma terrae KCTC 52035.</title>
        <authorList>
            <person name="Rojas J."/>
            <person name="Ambika Manirajan B."/>
            <person name="Suarez C."/>
            <person name="Ratering S."/>
            <person name="Schnell S."/>
        </authorList>
    </citation>
    <scope>NUCLEOTIDE SEQUENCE [LARGE SCALE GENOMIC DNA]</scope>
    <source>
        <strain evidence="3 4">KCTC 52035</strain>
    </source>
</reference>
<feature type="region of interest" description="Disordered" evidence="1">
    <location>
        <begin position="48"/>
        <end position="82"/>
    </location>
</feature>
<proteinExistence type="predicted"/>